<dbReference type="AlphaFoldDB" id="A0A7C0TYL7"/>
<evidence type="ECO:0000313" key="1">
    <source>
        <dbReference type="EMBL" id="HDD31187.1"/>
    </source>
</evidence>
<dbReference type="Gene3D" id="1.25.40.10">
    <property type="entry name" value="Tetratricopeptide repeat domain"/>
    <property type="match status" value="2"/>
</dbReference>
<protein>
    <recommendedName>
        <fullName evidence="2">Prenyltransferase</fullName>
    </recommendedName>
</protein>
<dbReference type="EMBL" id="DQYG01000040">
    <property type="protein sequence ID" value="HDD31187.1"/>
    <property type="molecule type" value="Genomic_DNA"/>
</dbReference>
<organism evidence="1">
    <name type="scientific">Thermococcus litoralis</name>
    <dbReference type="NCBI Taxonomy" id="2265"/>
    <lineage>
        <taxon>Archaea</taxon>
        <taxon>Methanobacteriati</taxon>
        <taxon>Methanobacteriota</taxon>
        <taxon>Thermococci</taxon>
        <taxon>Thermococcales</taxon>
        <taxon>Thermococcaceae</taxon>
        <taxon>Thermococcus</taxon>
    </lineage>
</organism>
<dbReference type="Proteomes" id="UP000886210">
    <property type="component" value="Unassembled WGS sequence"/>
</dbReference>
<sequence length="348" mass="39618">MKESTINDIFDLVGIIADPKIRALTYANIGVELFHMGNNKYRDAFRRALETAEEIEDVVELAFLLIQIATYLGETNRVAAVRVLNRVLELTERMPSKIRNRALEKMIEAASKLKLYDLAVSYAMKIKDGRVRNSMLIPIIRGYLSEGQLAKAIKISKDLLEEPWSSIAKSEIIKYYIKSGEVMNALDIFNTVEGNREKFISEIIEELIESPEYVSKFFELLKDEELASAAKKLLDILIKSPKREYIELAEKIAEKIPDESVQVKVVAFLTRAGEKERALKHANKIQDGYLRSLAFGEVALGYLKEDDLDKAIETVKNVRDLKWNSRLLAEILIKVLRLAAKEESEQGH</sequence>
<evidence type="ECO:0008006" key="2">
    <source>
        <dbReference type="Google" id="ProtNLM"/>
    </source>
</evidence>
<name>A0A7C0TYL7_THELI</name>
<gene>
    <name evidence="1" type="ORF">ENF72_00980</name>
</gene>
<accession>A0A7C0TYL7</accession>
<reference evidence="1" key="1">
    <citation type="journal article" date="2020" name="mSystems">
        <title>Genome- and Community-Level Interaction Insights into Carbon Utilization and Element Cycling Functions of Hydrothermarchaeota in Hydrothermal Sediment.</title>
        <authorList>
            <person name="Zhou Z."/>
            <person name="Liu Y."/>
            <person name="Xu W."/>
            <person name="Pan J."/>
            <person name="Luo Z.H."/>
            <person name="Li M."/>
        </authorList>
    </citation>
    <scope>NUCLEOTIDE SEQUENCE [LARGE SCALE GENOMIC DNA]</scope>
    <source>
        <strain evidence="1">HyVt-151</strain>
    </source>
</reference>
<proteinExistence type="predicted"/>
<dbReference type="InterPro" id="IPR011990">
    <property type="entry name" value="TPR-like_helical_dom_sf"/>
</dbReference>
<comment type="caution">
    <text evidence="1">The sequence shown here is derived from an EMBL/GenBank/DDBJ whole genome shotgun (WGS) entry which is preliminary data.</text>
</comment>